<dbReference type="EMBL" id="CAJNOW010000127">
    <property type="protein sequence ID" value="CAF1244674.1"/>
    <property type="molecule type" value="Genomic_DNA"/>
</dbReference>
<evidence type="ECO:0000256" key="6">
    <source>
        <dbReference type="ARBA" id="ARBA00023239"/>
    </source>
</evidence>
<evidence type="ECO:0000256" key="1">
    <source>
        <dbReference type="ARBA" id="ARBA00004370"/>
    </source>
</evidence>
<dbReference type="EMBL" id="CAJNRE010000143">
    <property type="protein sequence ID" value="CAF1921737.1"/>
    <property type="molecule type" value="Genomic_DNA"/>
</dbReference>
<feature type="domain" description="Guanylate cyclase" evidence="8">
    <location>
        <begin position="261"/>
        <end position="390"/>
    </location>
</feature>
<evidence type="ECO:0000313" key="11">
    <source>
        <dbReference type="EMBL" id="CAF1921737.1"/>
    </source>
</evidence>
<gene>
    <name evidence="12" type="ORF">BYL167_LOCUS4369</name>
    <name evidence="9" type="ORF">CJN711_LOCUS1029</name>
    <name evidence="13" type="ORF">GIL414_LOCUS2961</name>
    <name evidence="10" type="ORF">KQP761_LOCUS1972</name>
    <name evidence="11" type="ORF">MBJ925_LOCUS2195</name>
</gene>
<comment type="caution">
    <text evidence="9">The sequence shown here is derived from an EMBL/GenBank/DDBJ whole genome shotgun (WGS) entry which is preliminary data.</text>
</comment>
<name>A0A814EYN1_9BILA</name>
<dbReference type="EMBL" id="CAJNOV010000072">
    <property type="protein sequence ID" value="CAF0974335.1"/>
    <property type="molecule type" value="Genomic_DNA"/>
</dbReference>
<dbReference type="GO" id="GO:0007168">
    <property type="term" value="P:receptor guanylyl cyclase signaling pathway"/>
    <property type="evidence" value="ECO:0007669"/>
    <property type="project" value="TreeGrafter"/>
</dbReference>
<dbReference type="InterPro" id="IPR029787">
    <property type="entry name" value="Nucleotide_cyclase"/>
</dbReference>
<dbReference type="GO" id="GO:0035556">
    <property type="term" value="P:intracellular signal transduction"/>
    <property type="evidence" value="ECO:0007669"/>
    <property type="project" value="InterPro"/>
</dbReference>
<comment type="subcellular location">
    <subcellularLocation>
        <location evidence="1">Membrane</location>
    </subcellularLocation>
</comment>
<keyword evidence="4 7" id="KW-1133">Transmembrane helix</keyword>
<dbReference type="Proteomes" id="UP000663824">
    <property type="component" value="Unassembled WGS sequence"/>
</dbReference>
<dbReference type="EMBL" id="CAJOBH010000919">
    <property type="protein sequence ID" value="CAF3825321.1"/>
    <property type="molecule type" value="Genomic_DNA"/>
</dbReference>
<dbReference type="Gene3D" id="6.10.250.780">
    <property type="match status" value="1"/>
</dbReference>
<dbReference type="AlphaFoldDB" id="A0A814EYN1"/>
<evidence type="ECO:0000313" key="10">
    <source>
        <dbReference type="EMBL" id="CAF1244674.1"/>
    </source>
</evidence>
<dbReference type="SMART" id="SM00044">
    <property type="entry name" value="CYCc"/>
    <property type="match status" value="1"/>
</dbReference>
<dbReference type="Proteomes" id="UP000681967">
    <property type="component" value="Unassembled WGS sequence"/>
</dbReference>
<dbReference type="Proteomes" id="UP000681720">
    <property type="component" value="Unassembled WGS sequence"/>
</dbReference>
<accession>A0A814EYN1</accession>
<dbReference type="PANTHER" id="PTHR11920:SF501">
    <property type="entry name" value="GUANYLATE CYCLASE 32E"/>
    <property type="match status" value="1"/>
</dbReference>
<dbReference type="OrthoDB" id="1890790at2759"/>
<dbReference type="FunFam" id="3.30.70.1230:FF:000015">
    <property type="entry name" value="Guanylate cyclase"/>
    <property type="match status" value="1"/>
</dbReference>
<feature type="transmembrane region" description="Helical" evidence="7">
    <location>
        <begin position="128"/>
        <end position="148"/>
    </location>
</feature>
<protein>
    <recommendedName>
        <fullName evidence="8">Guanylate cyclase domain-containing protein</fullName>
    </recommendedName>
</protein>
<dbReference type="Proteomes" id="UP000663834">
    <property type="component" value="Unassembled WGS sequence"/>
</dbReference>
<dbReference type="Gene3D" id="3.30.70.1230">
    <property type="entry name" value="Nucleotide cyclase"/>
    <property type="match status" value="1"/>
</dbReference>
<dbReference type="GO" id="GO:0005886">
    <property type="term" value="C:plasma membrane"/>
    <property type="evidence" value="ECO:0007669"/>
    <property type="project" value="TreeGrafter"/>
</dbReference>
<evidence type="ECO:0000313" key="12">
    <source>
        <dbReference type="EMBL" id="CAF3825321.1"/>
    </source>
</evidence>
<dbReference type="Pfam" id="PF00211">
    <property type="entry name" value="Guanylate_cyc"/>
    <property type="match status" value="1"/>
</dbReference>
<dbReference type="PROSITE" id="PS50125">
    <property type="entry name" value="GUANYLATE_CYCLASE_2"/>
    <property type="match status" value="1"/>
</dbReference>
<dbReference type="PANTHER" id="PTHR11920">
    <property type="entry name" value="GUANYLYL CYCLASE"/>
    <property type="match status" value="1"/>
</dbReference>
<evidence type="ECO:0000256" key="4">
    <source>
        <dbReference type="ARBA" id="ARBA00022989"/>
    </source>
</evidence>
<evidence type="ECO:0000256" key="3">
    <source>
        <dbReference type="ARBA" id="ARBA00022741"/>
    </source>
</evidence>
<dbReference type="GO" id="GO:0000166">
    <property type="term" value="F:nucleotide binding"/>
    <property type="evidence" value="ECO:0007669"/>
    <property type="project" value="UniProtKB-KW"/>
</dbReference>
<evidence type="ECO:0000313" key="9">
    <source>
        <dbReference type="EMBL" id="CAF0974335.1"/>
    </source>
</evidence>
<dbReference type="GO" id="GO:0004383">
    <property type="term" value="F:guanylate cyclase activity"/>
    <property type="evidence" value="ECO:0007669"/>
    <property type="project" value="TreeGrafter"/>
</dbReference>
<reference evidence="9" key="1">
    <citation type="submission" date="2021-02" db="EMBL/GenBank/DDBJ databases">
        <authorList>
            <person name="Nowell W R."/>
        </authorList>
    </citation>
    <scope>NUCLEOTIDE SEQUENCE</scope>
</reference>
<keyword evidence="2 7" id="KW-0812">Transmembrane</keyword>
<keyword evidence="5 7" id="KW-0472">Membrane</keyword>
<proteinExistence type="predicted"/>
<evidence type="ECO:0000259" key="8">
    <source>
        <dbReference type="PROSITE" id="PS50125"/>
    </source>
</evidence>
<dbReference type="CDD" id="cd07302">
    <property type="entry name" value="CHD"/>
    <property type="match status" value="1"/>
</dbReference>
<dbReference type="InterPro" id="IPR001054">
    <property type="entry name" value="A/G_cyclase"/>
</dbReference>
<sequence>MPYDDSQSISSALLREDAQISKSDKIDPSMSSALNIPTGNNVKWTIRNSISSASLNRYRSSFRRNGINNSSINSQCSTISFPLFRQFYLMRSSLKQKRQRLSRKKSSNDESFVSEKFHGAPLIEIKHVIITMFITITSAFVLIFMILLDFAYLNDSIPYEINHKWFITNNNALCFRYPKVCVMKGLVIIVFILTTIILCYSILTLYFGAKRHSRLLQQKTNELEKEKCLTEKLLHQILPPCVAKDLINGRKAPAEHYDSVTVYFSDIVGFTSIASNCSPNETCNMLNQLYSIFDSLLENFDVYKVETIGDAYMVVSGAPEKNGDKHPNEIVNMSLSLLRGKQQVYVPRTFAELKLRVGIHTGPVCAAVIGSKMPRYCLFGDTVNVANRMESTGLPERIHLSDDTYKLLKDREHYVFEERGEIQIKGKGLMRTYFLLDIKSNQNGRKSRTNTIVHQDI</sequence>
<evidence type="ECO:0000256" key="2">
    <source>
        <dbReference type="ARBA" id="ARBA00022692"/>
    </source>
</evidence>
<dbReference type="Proteomes" id="UP000663855">
    <property type="component" value="Unassembled WGS sequence"/>
</dbReference>
<dbReference type="SUPFAM" id="SSF55073">
    <property type="entry name" value="Nucleotide cyclase"/>
    <property type="match status" value="1"/>
</dbReference>
<dbReference type="InterPro" id="IPR050401">
    <property type="entry name" value="Cyclic_nucleotide_synthase"/>
</dbReference>
<feature type="transmembrane region" description="Helical" evidence="7">
    <location>
        <begin position="186"/>
        <end position="209"/>
    </location>
</feature>
<keyword evidence="6" id="KW-0456">Lyase</keyword>
<evidence type="ECO:0000313" key="13">
    <source>
        <dbReference type="EMBL" id="CAF3833732.1"/>
    </source>
</evidence>
<dbReference type="GO" id="GO:0004016">
    <property type="term" value="F:adenylate cyclase activity"/>
    <property type="evidence" value="ECO:0007669"/>
    <property type="project" value="TreeGrafter"/>
</dbReference>
<dbReference type="EMBL" id="CAJOBJ010000614">
    <property type="protein sequence ID" value="CAF3833732.1"/>
    <property type="molecule type" value="Genomic_DNA"/>
</dbReference>
<dbReference type="GO" id="GO:0001653">
    <property type="term" value="F:peptide receptor activity"/>
    <property type="evidence" value="ECO:0007669"/>
    <property type="project" value="TreeGrafter"/>
</dbReference>
<keyword evidence="3" id="KW-0547">Nucleotide-binding</keyword>
<evidence type="ECO:0000313" key="14">
    <source>
        <dbReference type="Proteomes" id="UP000663855"/>
    </source>
</evidence>
<evidence type="ECO:0000256" key="7">
    <source>
        <dbReference type="SAM" id="Phobius"/>
    </source>
</evidence>
<organism evidence="9 14">
    <name type="scientific">Rotaria magnacalcarata</name>
    <dbReference type="NCBI Taxonomy" id="392030"/>
    <lineage>
        <taxon>Eukaryota</taxon>
        <taxon>Metazoa</taxon>
        <taxon>Spiralia</taxon>
        <taxon>Gnathifera</taxon>
        <taxon>Rotifera</taxon>
        <taxon>Eurotatoria</taxon>
        <taxon>Bdelloidea</taxon>
        <taxon>Philodinida</taxon>
        <taxon>Philodinidae</taxon>
        <taxon>Rotaria</taxon>
    </lineage>
</organism>
<evidence type="ECO:0000256" key="5">
    <source>
        <dbReference type="ARBA" id="ARBA00023136"/>
    </source>
</evidence>